<dbReference type="InterPro" id="IPR001647">
    <property type="entry name" value="HTH_TetR"/>
</dbReference>
<keyword evidence="1 2" id="KW-0238">DNA-binding</keyword>
<organism evidence="4 5">
    <name type="scientific">Secundilactobacillus paracollinoides</name>
    <dbReference type="NCBI Taxonomy" id="240427"/>
    <lineage>
        <taxon>Bacteria</taxon>
        <taxon>Bacillati</taxon>
        <taxon>Bacillota</taxon>
        <taxon>Bacilli</taxon>
        <taxon>Lactobacillales</taxon>
        <taxon>Lactobacillaceae</taxon>
        <taxon>Secundilactobacillus</taxon>
    </lineage>
</organism>
<dbReference type="PROSITE" id="PS50977">
    <property type="entry name" value="HTH_TETR_2"/>
    <property type="match status" value="1"/>
</dbReference>
<dbReference type="GO" id="GO:0003677">
    <property type="term" value="F:DNA binding"/>
    <property type="evidence" value="ECO:0007669"/>
    <property type="project" value="UniProtKB-UniRule"/>
</dbReference>
<dbReference type="OrthoDB" id="9810250at2"/>
<dbReference type="EMBL" id="CP014924">
    <property type="protein sequence ID" value="ANZ67144.1"/>
    <property type="molecule type" value="Genomic_DNA"/>
</dbReference>
<proteinExistence type="predicted"/>
<evidence type="ECO:0000256" key="1">
    <source>
        <dbReference type="ARBA" id="ARBA00023125"/>
    </source>
</evidence>
<name>A0A1B2IYI1_9LACO</name>
<dbReference type="AlphaFoldDB" id="A0A1B2IYI1"/>
<dbReference type="PANTHER" id="PTHR43479">
    <property type="entry name" value="ACREF/ENVCD OPERON REPRESSOR-RELATED"/>
    <property type="match status" value="1"/>
</dbReference>
<keyword evidence="5" id="KW-1185">Reference proteome</keyword>
<dbReference type="Proteomes" id="UP000093267">
    <property type="component" value="Chromosome"/>
</dbReference>
<feature type="DNA-binding region" description="H-T-H motif" evidence="2">
    <location>
        <begin position="33"/>
        <end position="52"/>
    </location>
</feature>
<dbReference type="SUPFAM" id="SSF46689">
    <property type="entry name" value="Homeodomain-like"/>
    <property type="match status" value="1"/>
</dbReference>
<sequence>MTDLRTKRTRAMILNGFNGFNALMQQKQFTKITVNDIAAAAFINRSTFYVHFTDKYELLETVFQGVLDQDAIDTSTLYEHPFRMLAQIKGSSLKNMIQYQAHDTEFVSAFFDFFVERLIDQRTEISELDKCFFIGRVNAIPRWIQRTNQKFNIFTDYDKLDDIFNQGAKHLATN</sequence>
<dbReference type="InterPro" id="IPR050624">
    <property type="entry name" value="HTH-type_Tx_Regulator"/>
</dbReference>
<accession>A0A1B2IYI1</accession>
<protein>
    <recommendedName>
        <fullName evidence="3">HTH tetR-type domain-containing protein</fullName>
    </recommendedName>
</protein>
<dbReference type="RefSeq" id="WP_065902461.1">
    <property type="nucleotide sequence ID" value="NZ_CP014912.1"/>
</dbReference>
<evidence type="ECO:0000313" key="5">
    <source>
        <dbReference type="Proteomes" id="UP000093267"/>
    </source>
</evidence>
<feature type="domain" description="HTH tetR-type" evidence="3">
    <location>
        <begin position="10"/>
        <end position="70"/>
    </location>
</feature>
<dbReference type="Gene3D" id="1.10.357.10">
    <property type="entry name" value="Tetracycline Repressor, domain 2"/>
    <property type="match status" value="1"/>
</dbReference>
<evidence type="ECO:0000256" key="2">
    <source>
        <dbReference type="PROSITE-ProRule" id="PRU00335"/>
    </source>
</evidence>
<evidence type="ECO:0000313" key="4">
    <source>
        <dbReference type="EMBL" id="ANZ67144.1"/>
    </source>
</evidence>
<evidence type="ECO:0000259" key="3">
    <source>
        <dbReference type="PROSITE" id="PS50977"/>
    </source>
</evidence>
<dbReference type="KEGG" id="lpd:AYR62_10040"/>
<gene>
    <name evidence="4" type="ORF">AYR63_08345</name>
</gene>
<dbReference type="STRING" id="240427.AYR62_10040"/>
<reference evidence="4 5" key="1">
    <citation type="submission" date="2016-03" db="EMBL/GenBank/DDBJ databases">
        <title>Pediococcus and Lactobacillus from brewery environment - whole genome sequencing and assembly.</title>
        <authorList>
            <person name="Behr J."/>
            <person name="Geissler A.J."/>
            <person name="Vogel R.F."/>
        </authorList>
    </citation>
    <scope>NUCLEOTIDE SEQUENCE [LARGE SCALE GENOMIC DNA]</scope>
    <source>
        <strain evidence="4 5">TMW 1.1995</strain>
    </source>
</reference>
<dbReference type="InterPro" id="IPR009057">
    <property type="entry name" value="Homeodomain-like_sf"/>
</dbReference>
<dbReference type="Pfam" id="PF00440">
    <property type="entry name" value="TetR_N"/>
    <property type="match status" value="1"/>
</dbReference>
<dbReference type="PANTHER" id="PTHR43479:SF7">
    <property type="entry name" value="TETR-FAMILY TRANSCRIPTIONAL REGULATOR"/>
    <property type="match status" value="1"/>
</dbReference>